<dbReference type="InterPro" id="IPR003607">
    <property type="entry name" value="HD/PDEase_dom"/>
</dbReference>
<protein>
    <submittedName>
        <fullName evidence="2">Metal-dependent phosphohydrolase</fullName>
    </submittedName>
</protein>
<reference evidence="2 3" key="1">
    <citation type="submission" date="2015-01" db="EMBL/GenBank/DDBJ databases">
        <title>Deinococcus puniceus/DY1/ whole genome sequencing.</title>
        <authorList>
            <person name="Kim M.K."/>
            <person name="Srinivasan S."/>
            <person name="Lee J.-J."/>
        </authorList>
    </citation>
    <scope>NUCLEOTIDE SEQUENCE [LARGE SCALE GENOMIC DNA]</scope>
    <source>
        <strain evidence="2 3">DY1</strain>
    </source>
</reference>
<feature type="domain" description="HD" evidence="1">
    <location>
        <begin position="36"/>
        <end position="148"/>
    </location>
</feature>
<dbReference type="SUPFAM" id="SSF109604">
    <property type="entry name" value="HD-domain/PDEase-like"/>
    <property type="match status" value="1"/>
</dbReference>
<organism evidence="2 3">
    <name type="scientific">Deinococcus puniceus</name>
    <dbReference type="NCBI Taxonomy" id="1182568"/>
    <lineage>
        <taxon>Bacteria</taxon>
        <taxon>Thermotogati</taxon>
        <taxon>Deinococcota</taxon>
        <taxon>Deinococci</taxon>
        <taxon>Deinococcales</taxon>
        <taxon>Deinococcaceae</taxon>
        <taxon>Deinococcus</taxon>
    </lineage>
</organism>
<gene>
    <name evidence="2" type="ORF">SU48_12240</name>
</gene>
<dbReference type="AlphaFoldDB" id="A0A172TBQ9"/>
<dbReference type="GO" id="GO:0016787">
    <property type="term" value="F:hydrolase activity"/>
    <property type="evidence" value="ECO:0007669"/>
    <property type="project" value="UniProtKB-KW"/>
</dbReference>
<keyword evidence="3" id="KW-1185">Reference proteome</keyword>
<proteinExistence type="predicted"/>
<dbReference type="InterPro" id="IPR006674">
    <property type="entry name" value="HD_domain"/>
</dbReference>
<accession>A0A172TBQ9</accession>
<dbReference type="CDD" id="cd00077">
    <property type="entry name" value="HDc"/>
    <property type="match status" value="1"/>
</dbReference>
<dbReference type="PATRIC" id="fig|1182568.3.peg.2529"/>
<sequence>MEPGLTLPSAALPSPEVAEQLLLDAEALNPGAWVPHSRYVALAAQSIAERHPTLDPERMHTLGLLHDLGRRTGPNKDRHILDGYDFLTALGYTDAARVALTHSFVIPELDTLQGAWDGTPDDFARLGQLLASLTLSEEDRLLQLCDMLALADGFCTMQERMIDVALRYTVNDRTPERWQAQLALKTHFDGVCGVNIYRLLPGLVERFLG</sequence>
<dbReference type="STRING" id="1182568.SU48_12240"/>
<evidence type="ECO:0000313" key="3">
    <source>
        <dbReference type="Proteomes" id="UP000077363"/>
    </source>
</evidence>
<dbReference type="EMBL" id="CP011387">
    <property type="protein sequence ID" value="ANE44402.1"/>
    <property type="molecule type" value="Genomic_DNA"/>
</dbReference>
<keyword evidence="2" id="KW-0378">Hydrolase</keyword>
<dbReference type="Proteomes" id="UP000077363">
    <property type="component" value="Chromosome"/>
</dbReference>
<dbReference type="Pfam" id="PF01966">
    <property type="entry name" value="HD"/>
    <property type="match status" value="1"/>
</dbReference>
<dbReference type="Gene3D" id="1.10.3210.10">
    <property type="entry name" value="Hypothetical protein af1432"/>
    <property type="match status" value="1"/>
</dbReference>
<name>A0A172TBQ9_9DEIO</name>
<dbReference type="KEGG" id="dpu:SU48_12240"/>
<evidence type="ECO:0000313" key="2">
    <source>
        <dbReference type="EMBL" id="ANE44402.1"/>
    </source>
</evidence>
<evidence type="ECO:0000259" key="1">
    <source>
        <dbReference type="Pfam" id="PF01966"/>
    </source>
</evidence>
<dbReference type="OrthoDB" id="9794480at2"/>